<keyword evidence="2" id="KW-1185">Reference proteome</keyword>
<evidence type="ECO:0000313" key="1">
    <source>
        <dbReference type="EnsemblPlants" id="TuG1812G0300000297.01.T01"/>
    </source>
</evidence>
<proteinExistence type="predicted"/>
<dbReference type="Proteomes" id="UP000015106">
    <property type="component" value="Chromosome 3"/>
</dbReference>
<evidence type="ECO:0000313" key="2">
    <source>
        <dbReference type="Proteomes" id="UP000015106"/>
    </source>
</evidence>
<reference evidence="2" key="1">
    <citation type="journal article" date="2013" name="Nature">
        <title>Draft genome of the wheat A-genome progenitor Triticum urartu.</title>
        <authorList>
            <person name="Ling H.Q."/>
            <person name="Zhao S."/>
            <person name="Liu D."/>
            <person name="Wang J."/>
            <person name="Sun H."/>
            <person name="Zhang C."/>
            <person name="Fan H."/>
            <person name="Li D."/>
            <person name="Dong L."/>
            <person name="Tao Y."/>
            <person name="Gao C."/>
            <person name="Wu H."/>
            <person name="Li Y."/>
            <person name="Cui Y."/>
            <person name="Guo X."/>
            <person name="Zheng S."/>
            <person name="Wang B."/>
            <person name="Yu K."/>
            <person name="Liang Q."/>
            <person name="Yang W."/>
            <person name="Lou X."/>
            <person name="Chen J."/>
            <person name="Feng M."/>
            <person name="Jian J."/>
            <person name="Zhang X."/>
            <person name="Luo G."/>
            <person name="Jiang Y."/>
            <person name="Liu J."/>
            <person name="Wang Z."/>
            <person name="Sha Y."/>
            <person name="Zhang B."/>
            <person name="Wu H."/>
            <person name="Tang D."/>
            <person name="Shen Q."/>
            <person name="Xue P."/>
            <person name="Zou S."/>
            <person name="Wang X."/>
            <person name="Liu X."/>
            <person name="Wang F."/>
            <person name="Yang Y."/>
            <person name="An X."/>
            <person name="Dong Z."/>
            <person name="Zhang K."/>
            <person name="Zhang X."/>
            <person name="Luo M.C."/>
            <person name="Dvorak J."/>
            <person name="Tong Y."/>
            <person name="Wang J."/>
            <person name="Yang H."/>
            <person name="Li Z."/>
            <person name="Wang D."/>
            <person name="Zhang A."/>
            <person name="Wang J."/>
        </authorList>
    </citation>
    <scope>NUCLEOTIDE SEQUENCE</scope>
    <source>
        <strain evidence="2">cv. G1812</strain>
    </source>
</reference>
<name>A0A8R7TQ27_TRIUA</name>
<protein>
    <submittedName>
        <fullName evidence="1">Uncharacterized protein</fullName>
    </submittedName>
</protein>
<reference evidence="1" key="2">
    <citation type="submission" date="2018-03" db="EMBL/GenBank/DDBJ databases">
        <title>The Triticum urartu genome reveals the dynamic nature of wheat genome evolution.</title>
        <authorList>
            <person name="Ling H."/>
            <person name="Ma B."/>
            <person name="Shi X."/>
            <person name="Liu H."/>
            <person name="Dong L."/>
            <person name="Sun H."/>
            <person name="Cao Y."/>
            <person name="Gao Q."/>
            <person name="Zheng S."/>
            <person name="Li Y."/>
            <person name="Yu Y."/>
            <person name="Du H."/>
            <person name="Qi M."/>
            <person name="Li Y."/>
            <person name="Yu H."/>
            <person name="Cui Y."/>
            <person name="Wang N."/>
            <person name="Chen C."/>
            <person name="Wu H."/>
            <person name="Zhao Y."/>
            <person name="Zhang J."/>
            <person name="Li Y."/>
            <person name="Zhou W."/>
            <person name="Zhang B."/>
            <person name="Hu W."/>
            <person name="Eijk M."/>
            <person name="Tang J."/>
            <person name="Witsenboer H."/>
            <person name="Zhao S."/>
            <person name="Li Z."/>
            <person name="Zhang A."/>
            <person name="Wang D."/>
            <person name="Liang C."/>
        </authorList>
    </citation>
    <scope>NUCLEOTIDE SEQUENCE [LARGE SCALE GENOMIC DNA]</scope>
    <source>
        <strain evidence="1">cv. G1812</strain>
    </source>
</reference>
<dbReference type="AlphaFoldDB" id="A0A8R7TQ27"/>
<dbReference type="EnsemblPlants" id="TuG1812G0300000297.01.T03">
    <property type="protein sequence ID" value="TuG1812G0300000297.01.T03"/>
    <property type="gene ID" value="TuG1812G0300000297.01"/>
</dbReference>
<dbReference type="Gramene" id="TuG1812G0300000297.01.T01">
    <property type="protein sequence ID" value="TuG1812G0300000297.01.T01"/>
    <property type="gene ID" value="TuG1812G0300000297.01"/>
</dbReference>
<dbReference type="EnsemblPlants" id="TuG1812G0300000297.01.T02">
    <property type="protein sequence ID" value="TuG1812G0300000297.01.T02"/>
    <property type="gene ID" value="TuG1812G0300000297.01"/>
</dbReference>
<organism evidence="1 2">
    <name type="scientific">Triticum urartu</name>
    <name type="common">Red wild einkorn</name>
    <name type="synonym">Crithodium urartu</name>
    <dbReference type="NCBI Taxonomy" id="4572"/>
    <lineage>
        <taxon>Eukaryota</taxon>
        <taxon>Viridiplantae</taxon>
        <taxon>Streptophyta</taxon>
        <taxon>Embryophyta</taxon>
        <taxon>Tracheophyta</taxon>
        <taxon>Spermatophyta</taxon>
        <taxon>Magnoliopsida</taxon>
        <taxon>Liliopsida</taxon>
        <taxon>Poales</taxon>
        <taxon>Poaceae</taxon>
        <taxon>BOP clade</taxon>
        <taxon>Pooideae</taxon>
        <taxon>Triticodae</taxon>
        <taxon>Triticeae</taxon>
        <taxon>Triticinae</taxon>
        <taxon>Triticum</taxon>
    </lineage>
</organism>
<reference evidence="1" key="3">
    <citation type="submission" date="2022-06" db="UniProtKB">
        <authorList>
            <consortium name="EnsemblPlants"/>
        </authorList>
    </citation>
    <scope>IDENTIFICATION</scope>
</reference>
<accession>A0A8R7TQ27</accession>
<dbReference type="EnsemblPlants" id="TuG1812G0300000297.01.T01">
    <property type="protein sequence ID" value="TuG1812G0300000297.01.T01"/>
    <property type="gene ID" value="TuG1812G0300000297.01"/>
</dbReference>
<dbReference type="Gramene" id="TuG1812G0300000297.01.T03">
    <property type="protein sequence ID" value="TuG1812G0300000297.01.T03"/>
    <property type="gene ID" value="TuG1812G0300000297.01"/>
</dbReference>
<dbReference type="Gramene" id="TuG1812G0300000297.01.T02">
    <property type="protein sequence ID" value="TuG1812G0300000297.01.T02"/>
    <property type="gene ID" value="TuG1812G0300000297.01"/>
</dbReference>
<sequence>MNSDAPAWYVFVSRLTLGVSLPDTERMPIRRAPRRDAAVDHKEKHRPAAKGHQAGWLIVAHAQGGEAAGCDAGVLDCSVLQVDVVAQGPSMVGVAASDGAVAWGVEAGLFMCQFLREPDRLGAPVLLERARHGKAAEDAPPGVAAGALQGTQAATTVLQIRAAL</sequence>